<dbReference type="Gene3D" id="3.50.50.60">
    <property type="entry name" value="FAD/NAD(P)-binding domain"/>
    <property type="match status" value="2"/>
</dbReference>
<dbReference type="GO" id="GO:0034599">
    <property type="term" value="P:cellular response to oxidative stress"/>
    <property type="evidence" value="ECO:0007669"/>
    <property type="project" value="TreeGrafter"/>
</dbReference>
<dbReference type="Proteomes" id="UP000217895">
    <property type="component" value="Plasmid Plasmid1 dna"/>
</dbReference>
<dbReference type="PANTHER" id="PTHR42737">
    <property type="entry name" value="GLUTATHIONE REDUCTASE"/>
    <property type="match status" value="1"/>
</dbReference>
<dbReference type="Pfam" id="PF02852">
    <property type="entry name" value="Pyr_redox_dim"/>
    <property type="match status" value="1"/>
</dbReference>
<keyword evidence="5" id="KW-1015">Disulfide bond</keyword>
<dbReference type="AlphaFoldDB" id="A0A1Z4JS12"/>
<dbReference type="Gene3D" id="3.30.390.30">
    <property type="match status" value="1"/>
</dbReference>
<evidence type="ECO:0000313" key="13">
    <source>
        <dbReference type="EMBL" id="BAY59453.1"/>
    </source>
</evidence>
<dbReference type="NCBIfam" id="NF004776">
    <property type="entry name" value="PRK06116.1"/>
    <property type="match status" value="1"/>
</dbReference>
<feature type="binding site" evidence="8">
    <location>
        <position position="51"/>
    </location>
    <ligand>
        <name>FAD</name>
        <dbReference type="ChEBI" id="CHEBI:57692"/>
    </ligand>
</feature>
<keyword evidence="3 8" id="KW-0274">FAD</keyword>
<dbReference type="InterPro" id="IPR012999">
    <property type="entry name" value="Pyr_OxRdtase_I_AS"/>
</dbReference>
<dbReference type="SUPFAM" id="SSF51905">
    <property type="entry name" value="FAD/NAD(P)-binding domain"/>
    <property type="match status" value="2"/>
</dbReference>
<evidence type="ECO:0000259" key="12">
    <source>
        <dbReference type="Pfam" id="PF07992"/>
    </source>
</evidence>
<evidence type="ECO:0000313" key="14">
    <source>
        <dbReference type="Proteomes" id="UP000217895"/>
    </source>
</evidence>
<evidence type="ECO:0000256" key="10">
    <source>
        <dbReference type="RuleBase" id="RU003691"/>
    </source>
</evidence>
<dbReference type="PRINTS" id="PR00368">
    <property type="entry name" value="FADPNR"/>
</dbReference>
<dbReference type="SUPFAM" id="SSF55424">
    <property type="entry name" value="FAD/NAD-linked reductases, dimerisation (C-terminal) domain"/>
    <property type="match status" value="1"/>
</dbReference>
<dbReference type="InterPro" id="IPR046952">
    <property type="entry name" value="GSHR/TRXR-like"/>
</dbReference>
<keyword evidence="8" id="KW-0547">Nucleotide-binding</keyword>
<dbReference type="PRINTS" id="PR00411">
    <property type="entry name" value="PNDRDTASEI"/>
</dbReference>
<evidence type="ECO:0000256" key="4">
    <source>
        <dbReference type="ARBA" id="ARBA00023002"/>
    </source>
</evidence>
<evidence type="ECO:0000256" key="1">
    <source>
        <dbReference type="ARBA" id="ARBA00007532"/>
    </source>
</evidence>
<dbReference type="PIRSF" id="PIRSF000350">
    <property type="entry name" value="Mercury_reductase_MerA"/>
    <property type="match status" value="1"/>
</dbReference>
<evidence type="ECO:0000256" key="6">
    <source>
        <dbReference type="ARBA" id="ARBA00023284"/>
    </source>
</evidence>
<keyword evidence="14" id="KW-1185">Reference proteome</keyword>
<keyword evidence="4 10" id="KW-0560">Oxidoreductase</keyword>
<evidence type="ECO:0000256" key="7">
    <source>
        <dbReference type="PIRSR" id="PIRSR000350-2"/>
    </source>
</evidence>
<keyword evidence="13" id="KW-0614">Plasmid</keyword>
<dbReference type="InterPro" id="IPR036188">
    <property type="entry name" value="FAD/NAD-bd_sf"/>
</dbReference>
<dbReference type="GO" id="GO:0005829">
    <property type="term" value="C:cytosol"/>
    <property type="evidence" value="ECO:0007669"/>
    <property type="project" value="TreeGrafter"/>
</dbReference>
<dbReference type="GO" id="GO:0006749">
    <property type="term" value="P:glutathione metabolic process"/>
    <property type="evidence" value="ECO:0007669"/>
    <property type="project" value="TreeGrafter"/>
</dbReference>
<sequence>MNYDYDLIVIGAGPGGLAASERAASYGAKVAIVECDQVGGTCVVHGCIPEKLMTYAASFLQFFQNADDYGWGNVSTQFDWSQFMKAKEQHIEHLSQVHIEHLKKAKAELINGQARFLDAYTLEIGDRRVTANKILIAVGGRAVKPNLPGIENAITTRELLELNARPDHLAIVGSNHIAVKAAGIMNALIPKVTLITPETQILPGYDDDLRSTIQTQLSQLGVQILCRSQVQQLEREQSCIKISVSSEAVDEISTTTVAWIENRTPNLDGLNLEQINVDLDQGAIAVDEYSRTSQPNIFAIGDCTLRPHWTPAAIASGRAFADTEFGDQLCAVNYENIPAVVSTKPEAATIGLSETQAREKFGDAVRCYRKTFQPLFNLIGESKQEALLKLVVDQQTDRILGAHMVGEYASEIIQMIAPAMKAGVTKKHFDQAIGIHPSLGEEFFTMREKL</sequence>
<dbReference type="PROSITE" id="PS00076">
    <property type="entry name" value="PYRIDINE_REDOX_1"/>
    <property type="match status" value="1"/>
</dbReference>
<dbReference type="InterPro" id="IPR023753">
    <property type="entry name" value="FAD/NAD-binding_dom"/>
</dbReference>
<feature type="binding site" evidence="8">
    <location>
        <position position="302"/>
    </location>
    <ligand>
        <name>FAD</name>
        <dbReference type="ChEBI" id="CHEBI:57692"/>
    </ligand>
</feature>
<reference evidence="13 14" key="1">
    <citation type="submission" date="2017-06" db="EMBL/GenBank/DDBJ databases">
        <title>Genome sequencing of cyanobaciteial culture collection at National Institute for Environmental Studies (NIES).</title>
        <authorList>
            <person name="Hirose Y."/>
            <person name="Shimura Y."/>
            <person name="Fujisawa T."/>
            <person name="Nakamura Y."/>
            <person name="Kawachi M."/>
        </authorList>
    </citation>
    <scope>NUCLEOTIDE SEQUENCE [LARGE SCALE GENOMIC DNA]</scope>
    <source>
        <strain evidence="13 14">NIES-2135</strain>
        <plasmid evidence="14">Plasmid Plasmid1 dna</plasmid>
    </source>
</reference>
<dbReference type="InterPro" id="IPR016156">
    <property type="entry name" value="FAD/NAD-linked_Rdtase_dimer_sf"/>
</dbReference>
<proteinExistence type="inferred from homology"/>
<name>A0A1Z4JS12_LEPBY</name>
<dbReference type="GO" id="GO:0004362">
    <property type="term" value="F:glutathione-disulfide reductase (NADPH) activity"/>
    <property type="evidence" value="ECO:0007669"/>
    <property type="project" value="TreeGrafter"/>
</dbReference>
<dbReference type="GO" id="GO:0050660">
    <property type="term" value="F:flavin adenine dinucleotide binding"/>
    <property type="evidence" value="ECO:0007669"/>
    <property type="project" value="InterPro"/>
</dbReference>
<dbReference type="InterPro" id="IPR001100">
    <property type="entry name" value="Pyr_nuc-diS_OxRdtase"/>
</dbReference>
<dbReference type="PANTHER" id="PTHR42737:SF2">
    <property type="entry name" value="GLUTATHIONE REDUCTASE"/>
    <property type="match status" value="1"/>
</dbReference>
<feature type="domain" description="Pyridine nucleotide-disulphide oxidoreductase dimerisation" evidence="11">
    <location>
        <begin position="337"/>
        <end position="446"/>
    </location>
</feature>
<evidence type="ECO:0000256" key="8">
    <source>
        <dbReference type="PIRSR" id="PIRSR000350-3"/>
    </source>
</evidence>
<feature type="domain" description="FAD/NAD(P)-binding" evidence="12">
    <location>
        <begin position="5"/>
        <end position="317"/>
    </location>
</feature>
<accession>A0A1Z4JS12</accession>
<comment type="cofactor">
    <cofactor evidence="8">
        <name>FAD</name>
        <dbReference type="ChEBI" id="CHEBI:57692"/>
    </cofactor>
    <text evidence="8">Binds 1 FAD per subunit.</text>
</comment>
<dbReference type="Pfam" id="PF07992">
    <property type="entry name" value="Pyr_redox_2"/>
    <property type="match status" value="1"/>
</dbReference>
<dbReference type="InterPro" id="IPR004099">
    <property type="entry name" value="Pyr_nucl-diS_OxRdtase_dimer"/>
</dbReference>
<dbReference type="GO" id="GO:0045454">
    <property type="term" value="P:cell redox homeostasis"/>
    <property type="evidence" value="ECO:0007669"/>
    <property type="project" value="InterPro"/>
</dbReference>
<comment type="similarity">
    <text evidence="1 10">Belongs to the class-I pyridine nucleotide-disulfide oxidoreductase family.</text>
</comment>
<evidence type="ECO:0000256" key="3">
    <source>
        <dbReference type="ARBA" id="ARBA00022827"/>
    </source>
</evidence>
<evidence type="ECO:0000259" key="11">
    <source>
        <dbReference type="Pfam" id="PF02852"/>
    </source>
</evidence>
<organism evidence="13 14">
    <name type="scientific">Leptolyngbya boryana NIES-2135</name>
    <dbReference type="NCBI Taxonomy" id="1973484"/>
    <lineage>
        <taxon>Bacteria</taxon>
        <taxon>Bacillati</taxon>
        <taxon>Cyanobacteriota</taxon>
        <taxon>Cyanophyceae</taxon>
        <taxon>Leptolyngbyales</taxon>
        <taxon>Leptolyngbyaceae</taxon>
        <taxon>Leptolyngbya group</taxon>
        <taxon>Leptolyngbya</taxon>
    </lineage>
</organism>
<geneLocation type="plasmid" evidence="13">
    <name>plasmid1</name>
</geneLocation>
<gene>
    <name evidence="13" type="primary">gor</name>
    <name evidence="13" type="ORF">NIES2135_63300</name>
</gene>
<feature type="active site" description="Proton acceptor" evidence="7">
    <location>
        <position position="436"/>
    </location>
</feature>
<evidence type="ECO:0000256" key="5">
    <source>
        <dbReference type="ARBA" id="ARBA00023157"/>
    </source>
</evidence>
<evidence type="ECO:0000256" key="2">
    <source>
        <dbReference type="ARBA" id="ARBA00022630"/>
    </source>
</evidence>
<keyword evidence="2 10" id="KW-0285">Flavoprotein</keyword>
<feature type="disulfide bond" description="Redox-active" evidence="9">
    <location>
        <begin position="42"/>
        <end position="47"/>
    </location>
</feature>
<dbReference type="EMBL" id="AP018204">
    <property type="protein sequence ID" value="BAY59453.1"/>
    <property type="molecule type" value="Genomic_DNA"/>
</dbReference>
<keyword evidence="6 10" id="KW-0676">Redox-active center</keyword>
<protein>
    <submittedName>
        <fullName evidence="13">Glutathione reductase</fullName>
    </submittedName>
</protein>
<evidence type="ECO:0000256" key="9">
    <source>
        <dbReference type="PIRSR" id="PIRSR000350-4"/>
    </source>
</evidence>